<proteinExistence type="inferred from homology"/>
<evidence type="ECO:0000256" key="1">
    <source>
        <dbReference type="ARBA" id="ARBA00001974"/>
    </source>
</evidence>
<evidence type="ECO:0000256" key="5">
    <source>
        <dbReference type="RuleBase" id="RU362125"/>
    </source>
</evidence>
<dbReference type="Gene3D" id="2.40.110.20">
    <property type="match status" value="1"/>
</dbReference>
<comment type="similarity">
    <text evidence="2 5">Belongs to the acyl-CoA dehydrogenase family.</text>
</comment>
<keyword evidence="3 5" id="KW-0285">Flavoprotein</keyword>
<evidence type="ECO:0000259" key="7">
    <source>
        <dbReference type="Pfam" id="PF02770"/>
    </source>
</evidence>
<dbReference type="EMBL" id="BDMD01000054">
    <property type="protein sequence ID" value="GBF09342.1"/>
    <property type="molecule type" value="Genomic_DNA"/>
</dbReference>
<dbReference type="Proteomes" id="UP000291213">
    <property type="component" value="Unassembled WGS sequence"/>
</dbReference>
<reference evidence="8 9" key="1">
    <citation type="submission" date="2017-02" db="EMBL/GenBank/DDBJ databases">
        <title>isolation and characterization of a novel temperate virus Aeropyrum globular virus 1 infecting hyperthermophilic archaeon Aeropyrum.</title>
        <authorList>
            <person name="Yumiya M."/>
            <person name="Yoshida T."/>
            <person name="Sako Y."/>
        </authorList>
    </citation>
    <scope>NUCLEOTIDE SEQUENCE [LARGE SCALE GENOMIC DNA]</scope>
    <source>
        <strain evidence="8 9">YK1-12-2013</strain>
    </source>
</reference>
<keyword evidence="5" id="KW-0560">Oxidoreductase</keyword>
<comment type="cofactor">
    <cofactor evidence="1 5">
        <name>FAD</name>
        <dbReference type="ChEBI" id="CHEBI:57692"/>
    </cofactor>
</comment>
<dbReference type="InterPro" id="IPR009075">
    <property type="entry name" value="AcylCo_DH/oxidase_C"/>
</dbReference>
<accession>A0A401HAG2</accession>
<dbReference type="CDD" id="cd01154">
    <property type="entry name" value="AidB"/>
    <property type="match status" value="1"/>
</dbReference>
<dbReference type="PROSITE" id="PS00073">
    <property type="entry name" value="ACYL_COA_DH_2"/>
    <property type="match status" value="1"/>
</dbReference>
<dbReference type="InterPro" id="IPR034184">
    <property type="entry name" value="AidB"/>
</dbReference>
<dbReference type="InterPro" id="IPR052904">
    <property type="entry name" value="Acyl-CoA_dehydrogenase-like"/>
</dbReference>
<evidence type="ECO:0000313" key="9">
    <source>
        <dbReference type="Proteomes" id="UP000291213"/>
    </source>
</evidence>
<dbReference type="GO" id="GO:0003995">
    <property type="term" value="F:acyl-CoA dehydrogenase activity"/>
    <property type="evidence" value="ECO:0007669"/>
    <property type="project" value="InterPro"/>
</dbReference>
<evidence type="ECO:0000259" key="6">
    <source>
        <dbReference type="Pfam" id="PF00441"/>
    </source>
</evidence>
<dbReference type="InterPro" id="IPR006091">
    <property type="entry name" value="Acyl-CoA_Oxase/DH_mid-dom"/>
</dbReference>
<dbReference type="AlphaFoldDB" id="A0A401HAG2"/>
<comment type="caution">
    <text evidence="8">The sequence shown here is derived from an EMBL/GenBank/DDBJ whole genome shotgun (WGS) entry which is preliminary data.</text>
</comment>
<protein>
    <submittedName>
        <fullName evidence="8">Acyl-CoA dehydrogenase</fullName>
    </submittedName>
</protein>
<dbReference type="SUPFAM" id="SSF56645">
    <property type="entry name" value="Acyl-CoA dehydrogenase NM domain-like"/>
    <property type="match status" value="1"/>
</dbReference>
<dbReference type="RefSeq" id="WP_165487960.1">
    <property type="nucleotide sequence ID" value="NZ_BDMD01000054.1"/>
</dbReference>
<evidence type="ECO:0000313" key="8">
    <source>
        <dbReference type="EMBL" id="GBF09342.1"/>
    </source>
</evidence>
<evidence type="ECO:0000256" key="3">
    <source>
        <dbReference type="ARBA" id="ARBA00022630"/>
    </source>
</evidence>
<evidence type="ECO:0000256" key="4">
    <source>
        <dbReference type="ARBA" id="ARBA00022827"/>
    </source>
</evidence>
<feature type="domain" description="Acyl-CoA dehydrogenase/oxidase C-terminal" evidence="6">
    <location>
        <begin position="261"/>
        <end position="420"/>
    </location>
</feature>
<dbReference type="SUPFAM" id="SSF47203">
    <property type="entry name" value="Acyl-CoA dehydrogenase C-terminal domain-like"/>
    <property type="match status" value="1"/>
</dbReference>
<organism evidence="8 9">
    <name type="scientific">Aeropyrum pernix</name>
    <dbReference type="NCBI Taxonomy" id="56636"/>
    <lineage>
        <taxon>Archaea</taxon>
        <taxon>Thermoproteota</taxon>
        <taxon>Thermoprotei</taxon>
        <taxon>Desulfurococcales</taxon>
        <taxon>Desulfurococcaceae</taxon>
        <taxon>Aeropyrum</taxon>
    </lineage>
</organism>
<dbReference type="InterPro" id="IPR036250">
    <property type="entry name" value="AcylCo_DH-like_C"/>
</dbReference>
<sequence>MAYGLNHYLVDKPLRDTLRYFTSREPDLAGLGEYVGTELYEVAYRVDRLSWPVHVMWSVRGERSDTVLIDPALRRAVDRLMYEYGVNRHPYVGGSWHEHFAGINLVGDPGVGCILTITMQTAYALWKYGGEELRHYYRRLAGLDRPPMIGATWFTEIQGGSDLGANETVARRGGDGAWLLTGYKYFASGAGLADIALVTARPEGAPAGAKGLSLFAVPRYRRGGGLNYSVRRLKDKSGTIAVPTGEVELQDSEAYLIGEADKGIYYALEDLMISRIANSAGAVGIARKAYLEAYNYAKHRRAFGKRIIEHPLVRRDLLEMEVLIEESLALTHKAVDLFEKSTGDRPPYSMTYHYARLMTHIAKNMTAQAAARVTMLAMELFGGIGFLREYTVERWHREALITPIWEGTSNIQALDMLEAMWKKGAHKPLLEDLRALAGDAYDKGLASKAVEAAEETVRRLASMSPSQAEFNAKYALEDLGHASSTVILENMAAVLGEERYHYVAEIVYNSLLQRRPVYNPGEEVLGKIIAVE</sequence>
<dbReference type="InterPro" id="IPR009100">
    <property type="entry name" value="AcylCoA_DH/oxidase_NM_dom_sf"/>
</dbReference>
<dbReference type="Gene3D" id="1.20.140.10">
    <property type="entry name" value="Butyryl-CoA Dehydrogenase, subunit A, domain 3"/>
    <property type="match status" value="1"/>
</dbReference>
<name>A0A401HAG2_AERPX</name>
<feature type="domain" description="Acyl-CoA oxidase/dehydrogenase middle" evidence="7">
    <location>
        <begin position="151"/>
        <end position="251"/>
    </location>
</feature>
<keyword evidence="4 5" id="KW-0274">FAD</keyword>
<evidence type="ECO:0000256" key="2">
    <source>
        <dbReference type="ARBA" id="ARBA00009347"/>
    </source>
</evidence>
<dbReference type="PANTHER" id="PTHR42707:SF2">
    <property type="entry name" value="ACD11 DEHYDROGENASE"/>
    <property type="match status" value="1"/>
</dbReference>
<gene>
    <name evidence="8" type="ORF">apy_10670</name>
</gene>
<dbReference type="InterPro" id="IPR006089">
    <property type="entry name" value="Acyl-CoA_DH_CS"/>
</dbReference>
<dbReference type="Pfam" id="PF02770">
    <property type="entry name" value="Acyl-CoA_dh_M"/>
    <property type="match status" value="1"/>
</dbReference>
<dbReference type="Pfam" id="PF00441">
    <property type="entry name" value="Acyl-CoA_dh_1"/>
    <property type="match status" value="1"/>
</dbReference>
<dbReference type="PANTHER" id="PTHR42707">
    <property type="entry name" value="ACYL-COA DEHYDROGENASE"/>
    <property type="match status" value="1"/>
</dbReference>